<dbReference type="SUPFAM" id="SSF46626">
    <property type="entry name" value="Cytochrome c"/>
    <property type="match status" value="3"/>
</dbReference>
<gene>
    <name evidence="7" type="ORF">CKO31_01350</name>
</gene>
<keyword evidence="3 4" id="KW-0408">Iron</keyword>
<evidence type="ECO:0000256" key="1">
    <source>
        <dbReference type="ARBA" id="ARBA00022617"/>
    </source>
</evidence>
<evidence type="ECO:0000256" key="4">
    <source>
        <dbReference type="PROSITE-ProRule" id="PRU00433"/>
    </source>
</evidence>
<dbReference type="Gene3D" id="1.10.760.10">
    <property type="entry name" value="Cytochrome c-like domain"/>
    <property type="match status" value="2"/>
</dbReference>
<sequence>MLTQSGDSIHNNCCDPRDRQHAPQRLVGARHACRTRSRSLHSAGKDSLREAAASGHCTLRTRQPGDRKIPTVKSAGAWGTIPASQLDPLPLEKRTMDHRVVVLATLLACGVIGAAAPVVGAEQAPDADTLPSGAAKPDAESQSAPAEKSLLPPAKAYGSLSQARVTYGRYLTLAGDCAACHTRDDGKPFEGGRSLDTPFGKIYTPNITPAKGYGIGGFSDEDFLRALQHGIRPDGKPYYPALPYPSYTKVKDDDLLAIKDYLFSLEPSRYQPPETQLRWPFDMRDLLFGWQLLYLDNERFQPNPDKSETWNRGAYLVEGLGHCGSCHTPRNIAGAKEHKEALTGAIVDGWYAPNLTDDLTAGLGDWSVDELATYLATGEAPPATAGGGPATAALGPMAEVVHQSLSQLAASDLRAMAVYLKDRPPKEAPPTAPPVPHQLSKETYVKGRKLYSGYCASCHQSHGQGLPPYFPALAGNEVVTLRQPNDVIKTLLLGAPSDPSEAYSPHVVMPSFGSIFTDKQIATLASYIRANWGNDAAPVTPDQVSALRSDP</sequence>
<evidence type="ECO:0000256" key="2">
    <source>
        <dbReference type="ARBA" id="ARBA00022723"/>
    </source>
</evidence>
<keyword evidence="2 4" id="KW-0479">Metal-binding</keyword>
<evidence type="ECO:0000256" key="5">
    <source>
        <dbReference type="SAM" id="MobiDB-lite"/>
    </source>
</evidence>
<feature type="domain" description="Cytochrome c" evidence="6">
    <location>
        <begin position="442"/>
        <end position="532"/>
    </location>
</feature>
<dbReference type="EMBL" id="NRRV01000002">
    <property type="protein sequence ID" value="MBK1629401.1"/>
    <property type="molecule type" value="Genomic_DNA"/>
</dbReference>
<reference evidence="7 8" key="1">
    <citation type="journal article" date="2020" name="Microorganisms">
        <title>Osmotic Adaptation and Compatible Solute Biosynthesis of Phototrophic Bacteria as Revealed from Genome Analyses.</title>
        <authorList>
            <person name="Imhoff J.F."/>
            <person name="Rahn T."/>
            <person name="Kunzel S."/>
            <person name="Keller A."/>
            <person name="Neulinger S.C."/>
        </authorList>
    </citation>
    <scope>NUCLEOTIDE SEQUENCE [LARGE SCALE GENOMIC DNA]</scope>
    <source>
        <strain evidence="7 8">DSM 6210</strain>
    </source>
</reference>
<protein>
    <recommendedName>
        <fullName evidence="6">Cytochrome c domain-containing protein</fullName>
    </recommendedName>
</protein>
<dbReference type="InterPro" id="IPR036909">
    <property type="entry name" value="Cyt_c-like_dom_sf"/>
</dbReference>
<evidence type="ECO:0000313" key="8">
    <source>
        <dbReference type="Proteomes" id="UP000748752"/>
    </source>
</evidence>
<dbReference type="InterPro" id="IPR009056">
    <property type="entry name" value="Cyt_c-like_dom"/>
</dbReference>
<evidence type="ECO:0000256" key="3">
    <source>
        <dbReference type="ARBA" id="ARBA00023004"/>
    </source>
</evidence>
<feature type="domain" description="Cytochrome c" evidence="6">
    <location>
        <begin position="163"/>
        <end position="266"/>
    </location>
</feature>
<keyword evidence="1 4" id="KW-0349">Heme</keyword>
<dbReference type="PANTHER" id="PTHR35008:SF8">
    <property type="entry name" value="ALCOHOL DEHYDROGENASE CYTOCHROME C SUBUNIT"/>
    <property type="match status" value="1"/>
</dbReference>
<dbReference type="PROSITE" id="PS51007">
    <property type="entry name" value="CYTC"/>
    <property type="match status" value="3"/>
</dbReference>
<evidence type="ECO:0000313" key="7">
    <source>
        <dbReference type="EMBL" id="MBK1629401.1"/>
    </source>
</evidence>
<proteinExistence type="predicted"/>
<evidence type="ECO:0000259" key="6">
    <source>
        <dbReference type="PROSITE" id="PS51007"/>
    </source>
</evidence>
<dbReference type="PANTHER" id="PTHR35008">
    <property type="entry name" value="BLL4482 PROTEIN-RELATED"/>
    <property type="match status" value="1"/>
</dbReference>
<dbReference type="InterPro" id="IPR051459">
    <property type="entry name" value="Cytochrome_c-type_DH"/>
</dbReference>
<feature type="region of interest" description="Disordered" evidence="5">
    <location>
        <begin position="124"/>
        <end position="150"/>
    </location>
</feature>
<organism evidence="7 8">
    <name type="scientific">Thiohalocapsa halophila</name>
    <dbReference type="NCBI Taxonomy" id="69359"/>
    <lineage>
        <taxon>Bacteria</taxon>
        <taxon>Pseudomonadati</taxon>
        <taxon>Pseudomonadota</taxon>
        <taxon>Gammaproteobacteria</taxon>
        <taxon>Chromatiales</taxon>
        <taxon>Chromatiaceae</taxon>
        <taxon>Thiohalocapsa</taxon>
    </lineage>
</organism>
<dbReference type="Pfam" id="PF00034">
    <property type="entry name" value="Cytochrom_C"/>
    <property type="match status" value="1"/>
</dbReference>
<dbReference type="Proteomes" id="UP000748752">
    <property type="component" value="Unassembled WGS sequence"/>
</dbReference>
<keyword evidence="8" id="KW-1185">Reference proteome</keyword>
<name>A0ABS1CBW1_9GAMM</name>
<feature type="domain" description="Cytochrome c" evidence="6">
    <location>
        <begin position="308"/>
        <end position="424"/>
    </location>
</feature>
<comment type="caution">
    <text evidence="7">The sequence shown here is derived from an EMBL/GenBank/DDBJ whole genome shotgun (WGS) entry which is preliminary data.</text>
</comment>
<accession>A0ABS1CBW1</accession>